<evidence type="ECO:0000259" key="8">
    <source>
        <dbReference type="PROSITE" id="PS50111"/>
    </source>
</evidence>
<proteinExistence type="inferred from homology"/>
<evidence type="ECO:0000256" key="6">
    <source>
        <dbReference type="PROSITE-ProRule" id="PRU00284"/>
    </source>
</evidence>
<dbReference type="PROSITE" id="PS50885">
    <property type="entry name" value="HAMP"/>
    <property type="match status" value="1"/>
</dbReference>
<feature type="transmembrane region" description="Helical" evidence="7">
    <location>
        <begin position="12"/>
        <end position="37"/>
    </location>
</feature>
<comment type="caution">
    <text evidence="10">The sequence shown here is derived from an EMBL/GenBank/DDBJ whole genome shotgun (WGS) entry which is preliminary data.</text>
</comment>
<reference evidence="10 11" key="1">
    <citation type="submission" date="2018-07" db="EMBL/GenBank/DDBJ databases">
        <title>Genomic Encyclopedia of Type Strains, Phase IV (KMG-IV): sequencing the most valuable type-strain genomes for metagenomic binning, comparative biology and taxonomic classification.</title>
        <authorList>
            <person name="Goeker M."/>
        </authorList>
    </citation>
    <scope>NUCLEOTIDE SEQUENCE [LARGE SCALE GENOMIC DNA]</scope>
    <source>
        <strain evidence="10 11">DSM 27696</strain>
    </source>
</reference>
<evidence type="ECO:0000313" key="10">
    <source>
        <dbReference type="EMBL" id="RCW77444.1"/>
    </source>
</evidence>
<protein>
    <submittedName>
        <fullName evidence="10">Methyl-accepting chemotaxis protein</fullName>
    </submittedName>
</protein>
<comment type="subcellular location">
    <subcellularLocation>
        <location evidence="1">Cell membrane</location>
    </subcellularLocation>
</comment>
<dbReference type="AlphaFoldDB" id="A0A368YGX9"/>
<dbReference type="PANTHER" id="PTHR32089:SF112">
    <property type="entry name" value="LYSOZYME-LIKE PROTEIN-RELATED"/>
    <property type="match status" value="1"/>
</dbReference>
<dbReference type="PROSITE" id="PS50111">
    <property type="entry name" value="CHEMOTAXIS_TRANSDUC_2"/>
    <property type="match status" value="1"/>
</dbReference>
<dbReference type="RefSeq" id="WP_114351368.1">
    <property type="nucleotide sequence ID" value="NZ_QPJJ01000001.1"/>
</dbReference>
<accession>A0A368YGX9</accession>
<dbReference type="CDD" id="cd06225">
    <property type="entry name" value="HAMP"/>
    <property type="match status" value="1"/>
</dbReference>
<evidence type="ECO:0000256" key="7">
    <source>
        <dbReference type="SAM" id="Phobius"/>
    </source>
</evidence>
<dbReference type="GO" id="GO:0005886">
    <property type="term" value="C:plasma membrane"/>
    <property type="evidence" value="ECO:0007669"/>
    <property type="project" value="UniProtKB-SubCell"/>
</dbReference>
<dbReference type="EMBL" id="QPJJ01000001">
    <property type="protein sequence ID" value="RCW77444.1"/>
    <property type="molecule type" value="Genomic_DNA"/>
</dbReference>
<gene>
    <name evidence="10" type="ORF">DFR57_101318</name>
</gene>
<evidence type="ECO:0000256" key="1">
    <source>
        <dbReference type="ARBA" id="ARBA00004236"/>
    </source>
</evidence>
<dbReference type="PANTHER" id="PTHR32089">
    <property type="entry name" value="METHYL-ACCEPTING CHEMOTAXIS PROTEIN MCPB"/>
    <property type="match status" value="1"/>
</dbReference>
<keyword evidence="7" id="KW-0812">Transmembrane</keyword>
<evidence type="ECO:0000256" key="2">
    <source>
        <dbReference type="ARBA" id="ARBA00022475"/>
    </source>
</evidence>
<keyword evidence="2" id="KW-1003">Cell membrane</keyword>
<dbReference type="Gene3D" id="1.10.287.950">
    <property type="entry name" value="Methyl-accepting chemotaxis protein"/>
    <property type="match status" value="1"/>
</dbReference>
<comment type="similarity">
    <text evidence="5">Belongs to the methyl-accepting chemotaxis (MCP) protein family.</text>
</comment>
<keyword evidence="7" id="KW-1133">Transmembrane helix</keyword>
<dbReference type="InterPro" id="IPR003660">
    <property type="entry name" value="HAMP_dom"/>
</dbReference>
<keyword evidence="4 6" id="KW-0807">Transducer</keyword>
<dbReference type="GO" id="GO:0007165">
    <property type="term" value="P:signal transduction"/>
    <property type="evidence" value="ECO:0007669"/>
    <property type="project" value="UniProtKB-KW"/>
</dbReference>
<organism evidence="10 11">
    <name type="scientific">Saliterribacillus persicus</name>
    <dbReference type="NCBI Taxonomy" id="930114"/>
    <lineage>
        <taxon>Bacteria</taxon>
        <taxon>Bacillati</taxon>
        <taxon>Bacillota</taxon>
        <taxon>Bacilli</taxon>
        <taxon>Bacillales</taxon>
        <taxon>Bacillaceae</taxon>
        <taxon>Saliterribacillus</taxon>
    </lineage>
</organism>
<dbReference type="Pfam" id="PF00672">
    <property type="entry name" value="HAMP"/>
    <property type="match status" value="1"/>
</dbReference>
<evidence type="ECO:0000256" key="5">
    <source>
        <dbReference type="ARBA" id="ARBA00029447"/>
    </source>
</evidence>
<evidence type="ECO:0000256" key="4">
    <source>
        <dbReference type="ARBA" id="ARBA00023224"/>
    </source>
</evidence>
<dbReference type="Pfam" id="PF00015">
    <property type="entry name" value="MCPsignal"/>
    <property type="match status" value="1"/>
</dbReference>
<dbReference type="Proteomes" id="UP000252585">
    <property type="component" value="Unassembled WGS sequence"/>
</dbReference>
<evidence type="ECO:0000256" key="3">
    <source>
        <dbReference type="ARBA" id="ARBA00023136"/>
    </source>
</evidence>
<dbReference type="SUPFAM" id="SSF58104">
    <property type="entry name" value="Methyl-accepting chemotaxis protein (MCP) signaling domain"/>
    <property type="match status" value="1"/>
</dbReference>
<sequence length="431" mass="47047">MTGVKKDFNLRLKLVVFITLLALITYSTSAVFIYYVQDKVRTWIDIPEVYFVLITFLLGIIWSGILAFFAAGFITKPLIRLEKAANHVANGDLNHELAVEKSKDEIGALSMSFNQMVTNLKGILTDIDNHATHTTSSVEKMKEAASNSKAQTRELEETIEQISKGAEESSNAIQGTVEAIEHATTIAKKVDEKANLSEEKAAVMVSELKATNEQIEDLLKGIGSLAENQDQSLINVTQLSDKAKEVEQVIGLVGDISEQTNLLALNASIEASRAGEEGRGFAVVAEEVRKLADQSSNAVKSISELIQAMQQDVEVVVASIKTRANETREESEKGKEVKSTIQLMSTSVLNVANGIKEISKLVEEQLHEIETTRSNSEQVSAIAEETSAGAEEITASMEGQAKLAESLEALAFSLGEEAQNLKRQMRQFKLS</sequence>
<keyword evidence="11" id="KW-1185">Reference proteome</keyword>
<dbReference type="SMART" id="SM00283">
    <property type="entry name" value="MA"/>
    <property type="match status" value="1"/>
</dbReference>
<keyword evidence="3 7" id="KW-0472">Membrane</keyword>
<evidence type="ECO:0000313" key="11">
    <source>
        <dbReference type="Proteomes" id="UP000252585"/>
    </source>
</evidence>
<dbReference type="SMART" id="SM00304">
    <property type="entry name" value="HAMP"/>
    <property type="match status" value="1"/>
</dbReference>
<name>A0A368YGX9_9BACI</name>
<evidence type="ECO:0000259" key="9">
    <source>
        <dbReference type="PROSITE" id="PS50885"/>
    </source>
</evidence>
<feature type="domain" description="HAMP" evidence="9">
    <location>
        <begin position="72"/>
        <end position="125"/>
    </location>
</feature>
<feature type="transmembrane region" description="Helical" evidence="7">
    <location>
        <begin position="49"/>
        <end position="74"/>
    </location>
</feature>
<dbReference type="OrthoDB" id="2489132at2"/>
<feature type="domain" description="Methyl-accepting transducer" evidence="8">
    <location>
        <begin position="144"/>
        <end position="380"/>
    </location>
</feature>
<dbReference type="InterPro" id="IPR004089">
    <property type="entry name" value="MCPsignal_dom"/>
</dbReference>